<sequence>MAKELAYFREKMADFSYISWHNIYYATNLDLKNIPFPRCIPLSLSVHTLVIAATDIRFDRMASKWSCLLAWFDGNV</sequence>
<protein>
    <submittedName>
        <fullName evidence="1">Uncharacterized protein</fullName>
    </submittedName>
</protein>
<dbReference type="EMBL" id="BAQB01000022">
    <property type="protein sequence ID" value="GBR47860.1"/>
    <property type="molecule type" value="Genomic_DNA"/>
</dbReference>
<name>A0ABQ0QKG0_9PROT</name>
<reference evidence="1" key="1">
    <citation type="submission" date="2013-04" db="EMBL/GenBank/DDBJ databases">
        <title>The genome sequencing project of 58 acetic acid bacteria.</title>
        <authorList>
            <person name="Okamoto-Kainuma A."/>
            <person name="Ishikawa M."/>
            <person name="Umino S."/>
            <person name="Koizumi Y."/>
            <person name="Shiwa Y."/>
            <person name="Yoshikawa H."/>
            <person name="Matsutani M."/>
            <person name="Matsushita K."/>
        </authorList>
    </citation>
    <scope>NUCLEOTIDE SEQUENCE</scope>
    <source>
        <strain evidence="1">NBRC 106556</strain>
    </source>
</reference>
<accession>A0ABQ0QKG0</accession>
<gene>
    <name evidence="1" type="ORF">AA106556_1602</name>
</gene>
<keyword evidence="2" id="KW-1185">Reference proteome</keyword>
<proteinExistence type="predicted"/>
<evidence type="ECO:0000313" key="1">
    <source>
        <dbReference type="EMBL" id="GBR47860.1"/>
    </source>
</evidence>
<evidence type="ECO:0000313" key="2">
    <source>
        <dbReference type="Proteomes" id="UP001062443"/>
    </source>
</evidence>
<comment type="caution">
    <text evidence="1">The sequence shown here is derived from an EMBL/GenBank/DDBJ whole genome shotgun (WGS) entry which is preliminary data.</text>
</comment>
<organism evidence="1 2">
    <name type="scientific">Neokomagataea tanensis NBRC 106556</name>
    <dbReference type="NCBI Taxonomy" id="1223519"/>
    <lineage>
        <taxon>Bacteria</taxon>
        <taxon>Pseudomonadati</taxon>
        <taxon>Pseudomonadota</taxon>
        <taxon>Alphaproteobacteria</taxon>
        <taxon>Acetobacterales</taxon>
        <taxon>Acetobacteraceae</taxon>
        <taxon>Neokomagataea</taxon>
    </lineage>
</organism>
<dbReference type="Proteomes" id="UP001062443">
    <property type="component" value="Unassembled WGS sequence"/>
</dbReference>